<keyword evidence="7 13" id="KW-0862">Zinc</keyword>
<dbReference type="PROSITE" id="PS50862">
    <property type="entry name" value="AA_TRNA_LIGASE_II"/>
    <property type="match status" value="1"/>
</dbReference>
<protein>
    <recommendedName>
        <fullName evidence="13">Threonine--tRNA ligase</fullName>
        <ecNumber evidence="13">6.1.1.3</ecNumber>
    </recommendedName>
    <alternativeName>
        <fullName evidence="13">Threonyl-tRNA synthetase</fullName>
        <shortName evidence="13">ThrRS</shortName>
    </alternativeName>
</protein>
<dbReference type="SUPFAM" id="SSF52954">
    <property type="entry name" value="Class II aaRS ABD-related"/>
    <property type="match status" value="1"/>
</dbReference>
<dbReference type="InterPro" id="IPR012947">
    <property type="entry name" value="tRNA_SAD"/>
</dbReference>
<evidence type="ECO:0000256" key="9">
    <source>
        <dbReference type="ARBA" id="ARBA00022884"/>
    </source>
</evidence>
<dbReference type="NCBIfam" id="TIGR00418">
    <property type="entry name" value="thrS"/>
    <property type="match status" value="1"/>
</dbReference>
<keyword evidence="2 13" id="KW-0963">Cytoplasm</keyword>
<dbReference type="RefSeq" id="WP_382379043.1">
    <property type="nucleotide sequence ID" value="NZ_JBHRZI010000037.1"/>
</dbReference>
<proteinExistence type="inferred from homology"/>
<evidence type="ECO:0000256" key="13">
    <source>
        <dbReference type="HAMAP-Rule" id="MF_00184"/>
    </source>
</evidence>
<dbReference type="CDD" id="cd00771">
    <property type="entry name" value="ThrRS_core"/>
    <property type="match status" value="1"/>
</dbReference>
<dbReference type="Gene3D" id="3.30.980.10">
    <property type="entry name" value="Threonyl-trna Synthetase, Chain A, domain 2"/>
    <property type="match status" value="1"/>
</dbReference>
<comment type="subunit">
    <text evidence="13">Homodimer.</text>
</comment>
<dbReference type="SUPFAM" id="SSF55681">
    <property type="entry name" value="Class II aaRS and biotin synthetases"/>
    <property type="match status" value="1"/>
</dbReference>
<dbReference type="Pfam" id="PF00587">
    <property type="entry name" value="tRNA-synt_2b"/>
    <property type="match status" value="1"/>
</dbReference>
<dbReference type="InterPro" id="IPR045864">
    <property type="entry name" value="aa-tRNA-synth_II/BPL/LPL"/>
</dbReference>
<comment type="similarity">
    <text evidence="1 13">Belongs to the class-II aminoacyl-tRNA synthetase family.</text>
</comment>
<keyword evidence="9 13" id="KW-0694">RNA-binding</keyword>
<dbReference type="InterPro" id="IPR047246">
    <property type="entry name" value="ThrRS_anticodon"/>
</dbReference>
<evidence type="ECO:0000256" key="8">
    <source>
        <dbReference type="ARBA" id="ARBA00022840"/>
    </source>
</evidence>
<dbReference type="Pfam" id="PF03129">
    <property type="entry name" value="HGTP_anticodon"/>
    <property type="match status" value="1"/>
</dbReference>
<gene>
    <name evidence="13 16" type="primary">thrS</name>
    <name evidence="16" type="ORF">ACFOWZ_39275</name>
</gene>
<keyword evidence="11 13" id="KW-0030">Aminoacyl-tRNA synthetase</keyword>
<dbReference type="GO" id="GO:0004829">
    <property type="term" value="F:threonine-tRNA ligase activity"/>
    <property type="evidence" value="ECO:0007669"/>
    <property type="project" value="UniProtKB-EC"/>
</dbReference>
<comment type="cofactor">
    <cofactor evidence="13">
        <name>Zn(2+)</name>
        <dbReference type="ChEBI" id="CHEBI:29105"/>
    </cofactor>
    <text evidence="13">Binds 1 zinc ion per subunit.</text>
</comment>
<feature type="binding site" evidence="13">
    <location>
        <position position="420"/>
    </location>
    <ligand>
        <name>Zn(2+)</name>
        <dbReference type="ChEBI" id="CHEBI:29105"/>
        <note>catalytic</note>
    </ligand>
</feature>
<evidence type="ECO:0000256" key="12">
    <source>
        <dbReference type="ARBA" id="ARBA00049515"/>
    </source>
</evidence>
<evidence type="ECO:0000256" key="10">
    <source>
        <dbReference type="ARBA" id="ARBA00022917"/>
    </source>
</evidence>
<feature type="binding site" evidence="13">
    <location>
        <position position="369"/>
    </location>
    <ligand>
        <name>Zn(2+)</name>
        <dbReference type="ChEBI" id="CHEBI:29105"/>
        <note>catalytic</note>
    </ligand>
</feature>
<evidence type="ECO:0000256" key="1">
    <source>
        <dbReference type="ARBA" id="ARBA00008226"/>
    </source>
</evidence>
<dbReference type="InterPro" id="IPR002320">
    <property type="entry name" value="Thr-tRNA-ligase_IIa"/>
</dbReference>
<dbReference type="InterPro" id="IPR018163">
    <property type="entry name" value="Thr/Ala-tRNA-synth_IIc_edit"/>
</dbReference>
<dbReference type="PROSITE" id="PS51880">
    <property type="entry name" value="TGS"/>
    <property type="match status" value="1"/>
</dbReference>
<keyword evidence="5 13" id="KW-0479">Metal-binding</keyword>
<dbReference type="Gene3D" id="3.30.54.20">
    <property type="match status" value="1"/>
</dbReference>
<dbReference type="InterPro" id="IPR033728">
    <property type="entry name" value="ThrRS_core"/>
</dbReference>
<dbReference type="EMBL" id="JBHRZI010000037">
    <property type="protein sequence ID" value="MFC3897554.1"/>
    <property type="molecule type" value="Genomic_DNA"/>
</dbReference>
<feature type="domain" description="TGS" evidence="15">
    <location>
        <begin position="1"/>
        <end position="67"/>
    </location>
</feature>
<evidence type="ECO:0000259" key="14">
    <source>
        <dbReference type="PROSITE" id="PS50862"/>
    </source>
</evidence>
<dbReference type="SUPFAM" id="SSF55186">
    <property type="entry name" value="ThrRS/AlaRS common domain"/>
    <property type="match status" value="1"/>
</dbReference>
<keyword evidence="6 13" id="KW-0547">Nucleotide-binding</keyword>
<keyword evidence="10 13" id="KW-0648">Protein biosynthesis</keyword>
<feature type="domain" description="Aminoacyl-transfer RNA synthetases class-II family profile" evidence="14">
    <location>
        <begin position="295"/>
        <end position="570"/>
    </location>
</feature>
<dbReference type="InterPro" id="IPR036621">
    <property type="entry name" value="Anticodon-bd_dom_sf"/>
</dbReference>
<comment type="subcellular location">
    <subcellularLocation>
        <location evidence="13">Cytoplasm</location>
    </subcellularLocation>
</comment>
<keyword evidence="8 13" id="KW-0067">ATP-binding</keyword>
<evidence type="ECO:0000256" key="6">
    <source>
        <dbReference type="ARBA" id="ARBA00022741"/>
    </source>
</evidence>
<comment type="catalytic activity">
    <reaction evidence="12 13">
        <text>tRNA(Thr) + L-threonine + ATP = L-threonyl-tRNA(Thr) + AMP + diphosphate + H(+)</text>
        <dbReference type="Rhea" id="RHEA:24624"/>
        <dbReference type="Rhea" id="RHEA-COMP:9670"/>
        <dbReference type="Rhea" id="RHEA-COMP:9704"/>
        <dbReference type="ChEBI" id="CHEBI:15378"/>
        <dbReference type="ChEBI" id="CHEBI:30616"/>
        <dbReference type="ChEBI" id="CHEBI:33019"/>
        <dbReference type="ChEBI" id="CHEBI:57926"/>
        <dbReference type="ChEBI" id="CHEBI:78442"/>
        <dbReference type="ChEBI" id="CHEBI:78534"/>
        <dbReference type="ChEBI" id="CHEBI:456215"/>
        <dbReference type="EC" id="6.1.1.3"/>
    </reaction>
</comment>
<dbReference type="SMART" id="SM00863">
    <property type="entry name" value="tRNA_SAD"/>
    <property type="match status" value="1"/>
</dbReference>
<dbReference type="Gene3D" id="3.40.50.800">
    <property type="entry name" value="Anticodon-binding domain"/>
    <property type="match status" value="1"/>
</dbReference>
<evidence type="ECO:0000256" key="4">
    <source>
        <dbReference type="ARBA" id="ARBA00022598"/>
    </source>
</evidence>
<keyword evidence="17" id="KW-1185">Reference proteome</keyword>
<dbReference type="PANTHER" id="PTHR11451:SF44">
    <property type="entry name" value="THREONINE--TRNA LIGASE, CHLOROPLASTIC_MITOCHONDRIAL 2"/>
    <property type="match status" value="1"/>
</dbReference>
<dbReference type="PANTHER" id="PTHR11451">
    <property type="entry name" value="THREONINE-TRNA LIGASE"/>
    <property type="match status" value="1"/>
</dbReference>
<reference evidence="17" key="1">
    <citation type="journal article" date="2019" name="Int. J. Syst. Evol. Microbiol.">
        <title>The Global Catalogue of Microorganisms (GCM) 10K type strain sequencing project: providing services to taxonomists for standard genome sequencing and annotation.</title>
        <authorList>
            <consortium name="The Broad Institute Genomics Platform"/>
            <consortium name="The Broad Institute Genome Sequencing Center for Infectious Disease"/>
            <person name="Wu L."/>
            <person name="Ma J."/>
        </authorList>
    </citation>
    <scope>NUCLEOTIDE SEQUENCE [LARGE SCALE GENOMIC DNA]</scope>
    <source>
        <strain evidence="17">CGMCC 4.7405</strain>
    </source>
</reference>
<keyword evidence="3 13" id="KW-0820">tRNA-binding</keyword>
<dbReference type="InterPro" id="IPR002314">
    <property type="entry name" value="aa-tRNA-synt_IIb"/>
</dbReference>
<feature type="binding site" evidence="13">
    <location>
        <position position="547"/>
    </location>
    <ligand>
        <name>Zn(2+)</name>
        <dbReference type="ChEBI" id="CHEBI:29105"/>
        <note>catalytic</note>
    </ligand>
</feature>
<dbReference type="Proteomes" id="UP001595690">
    <property type="component" value="Unassembled WGS sequence"/>
</dbReference>
<dbReference type="Gene3D" id="3.30.930.10">
    <property type="entry name" value="Bira Bifunctional Protein, Domain 2"/>
    <property type="match status" value="1"/>
</dbReference>
<evidence type="ECO:0000313" key="17">
    <source>
        <dbReference type="Proteomes" id="UP001595690"/>
    </source>
</evidence>
<evidence type="ECO:0000256" key="5">
    <source>
        <dbReference type="ARBA" id="ARBA00022723"/>
    </source>
</evidence>
<name>A0ABV8C6T8_9PSEU</name>
<evidence type="ECO:0000259" key="15">
    <source>
        <dbReference type="PROSITE" id="PS51880"/>
    </source>
</evidence>
<evidence type="ECO:0000256" key="3">
    <source>
        <dbReference type="ARBA" id="ARBA00022555"/>
    </source>
</evidence>
<evidence type="ECO:0000256" key="7">
    <source>
        <dbReference type="ARBA" id="ARBA00022833"/>
    </source>
</evidence>
<sequence>MSESRPAVAQNPPRVVVPAGTTAGTAVREAGLPGKGSDAIVVVKDAEGHLRDLSWTPQVDVEVEAVAADTEDGRSVIRHSAAHVLAQAVQQQFPEAKLGIGPPVKDGFYYDFQVSKPFTPEDLQALEKRMKQIIKGSQRFSRRVVESVDAAKAELANEPFKLELVDIKSDVDTSEVMEVGGGELTIYDNLDPRSGEQVWGDLCRGPHVPTTKHIPAFKLTRVAAAYWRGNENNPQLQRIYGTAWESQEAQDAYLERLAEAERRDHRKLGTELDLFSFPDEIGSGLAVFHPKGGIIRKAMEDYSRQRHTEEGYEFVYSPHITKGNLFEVSGHLDWYRDGMYPAMHLDAELNEDGTVRKPGQDYYLKPMNCPFHDLIFKSRGRSYRELPLRMFEFGGVYRYEKSGVVHGLTRVRGMTQDDAHIFCTKDQIRDELASLLKFVLDLLRDYGLDDFYLELSTKNPEKYVGDDEIWEEATETLASVARESGLELVPDPGGAAFYGPKISVQCRDALGRTWQMSTIQLDFNLPERFELEYTGPDGSRVRPVMIHRALFGSVERFFGVLTEHYAGAFPAWLAPVQVVGIPVTSDNADHLFAVREVLRKKGIRVDVDASDDRMQKKIRNHTMQKVPFMLLAGAKDVEANAVSFRFRDGTQINGVPVERAVEQIVDWVQRRENASPTAELLS</sequence>
<evidence type="ECO:0000256" key="2">
    <source>
        <dbReference type="ARBA" id="ARBA00022490"/>
    </source>
</evidence>
<comment type="caution">
    <text evidence="16">The sequence shown here is derived from an EMBL/GenBank/DDBJ whole genome shotgun (WGS) entry which is preliminary data.</text>
</comment>
<dbReference type="InterPro" id="IPR006195">
    <property type="entry name" value="aa-tRNA-synth_II"/>
</dbReference>
<evidence type="ECO:0000256" key="11">
    <source>
        <dbReference type="ARBA" id="ARBA00023146"/>
    </source>
</evidence>
<keyword evidence="4 13" id="KW-0436">Ligase</keyword>
<dbReference type="InterPro" id="IPR004154">
    <property type="entry name" value="Anticodon-bd"/>
</dbReference>
<dbReference type="PRINTS" id="PR01047">
    <property type="entry name" value="TRNASYNTHTHR"/>
</dbReference>
<accession>A0ABV8C6T8</accession>
<dbReference type="Pfam" id="PF07973">
    <property type="entry name" value="tRNA_SAD"/>
    <property type="match status" value="1"/>
</dbReference>
<dbReference type="HAMAP" id="MF_00184">
    <property type="entry name" value="Thr_tRNA_synth"/>
    <property type="match status" value="1"/>
</dbReference>
<evidence type="ECO:0000313" key="16">
    <source>
        <dbReference type="EMBL" id="MFC3897554.1"/>
    </source>
</evidence>
<dbReference type="InterPro" id="IPR004095">
    <property type="entry name" value="TGS"/>
</dbReference>
<comment type="caution">
    <text evidence="13">Lacks conserved residue(s) required for the propagation of feature annotation.</text>
</comment>
<dbReference type="EC" id="6.1.1.3" evidence="13"/>
<dbReference type="CDD" id="cd00860">
    <property type="entry name" value="ThrRS_anticodon"/>
    <property type="match status" value="1"/>
</dbReference>
<organism evidence="16 17">
    <name type="scientific">Lentzea rhizosphaerae</name>
    <dbReference type="NCBI Taxonomy" id="2041025"/>
    <lineage>
        <taxon>Bacteria</taxon>
        <taxon>Bacillati</taxon>
        <taxon>Actinomycetota</taxon>
        <taxon>Actinomycetes</taxon>
        <taxon>Pseudonocardiales</taxon>
        <taxon>Pseudonocardiaceae</taxon>
        <taxon>Lentzea</taxon>
    </lineage>
</organism>